<gene>
    <name evidence="1" type="ORF">TrRE_jg1164</name>
</gene>
<feature type="non-terminal residue" evidence="1">
    <location>
        <position position="1"/>
    </location>
</feature>
<dbReference type="Proteomes" id="UP001165082">
    <property type="component" value="Unassembled WGS sequence"/>
</dbReference>
<evidence type="ECO:0000313" key="1">
    <source>
        <dbReference type="EMBL" id="GMI25040.1"/>
    </source>
</evidence>
<proteinExistence type="predicted"/>
<dbReference type="Gene3D" id="3.40.220.10">
    <property type="entry name" value="Leucine Aminopeptidase, subunit E, domain 1"/>
    <property type="match status" value="1"/>
</dbReference>
<keyword evidence="2" id="KW-1185">Reference proteome</keyword>
<dbReference type="InterPro" id="IPR043472">
    <property type="entry name" value="Macro_dom-like"/>
</dbReference>
<protein>
    <submittedName>
        <fullName evidence="1">Uncharacterized protein</fullName>
    </submittedName>
</protein>
<evidence type="ECO:0000313" key="2">
    <source>
        <dbReference type="Proteomes" id="UP001165082"/>
    </source>
</evidence>
<dbReference type="EMBL" id="BRXZ01008350">
    <property type="protein sequence ID" value="GMI25040.1"/>
    <property type="molecule type" value="Genomic_DNA"/>
</dbReference>
<name>A0A9W7FZE1_9STRA</name>
<sequence>PKNLLSYLLSGYKFTAYKSQPPSPNLPHPTLHLPNTPPSTIKEAQNIARAIYLTRTLINTPAEDCNPEQLQRVMEGMAETAEASTCKTWVGEELTN</sequence>
<dbReference type="AlphaFoldDB" id="A0A9W7FZE1"/>
<organism evidence="1 2">
    <name type="scientific">Triparma retinervis</name>
    <dbReference type="NCBI Taxonomy" id="2557542"/>
    <lineage>
        <taxon>Eukaryota</taxon>
        <taxon>Sar</taxon>
        <taxon>Stramenopiles</taxon>
        <taxon>Ochrophyta</taxon>
        <taxon>Bolidophyceae</taxon>
        <taxon>Parmales</taxon>
        <taxon>Triparmaceae</taxon>
        <taxon>Triparma</taxon>
    </lineage>
</organism>
<reference evidence="1" key="1">
    <citation type="submission" date="2022-07" db="EMBL/GenBank/DDBJ databases">
        <title>Genome analysis of Parmales, a sister group of diatoms, reveals the evolutionary specialization of diatoms from phago-mixotrophs to photoautotrophs.</title>
        <authorList>
            <person name="Ban H."/>
            <person name="Sato S."/>
            <person name="Yoshikawa S."/>
            <person name="Kazumasa Y."/>
            <person name="Nakamura Y."/>
            <person name="Ichinomiya M."/>
            <person name="Saitoh K."/>
            <person name="Sato N."/>
            <person name="Blanc-Mathieu R."/>
            <person name="Endo H."/>
            <person name="Kuwata A."/>
            <person name="Ogata H."/>
        </authorList>
    </citation>
    <scope>NUCLEOTIDE SEQUENCE</scope>
</reference>
<comment type="caution">
    <text evidence="1">The sequence shown here is derived from an EMBL/GenBank/DDBJ whole genome shotgun (WGS) entry which is preliminary data.</text>
</comment>
<accession>A0A9W7FZE1</accession>